<evidence type="ECO:0000313" key="6">
    <source>
        <dbReference type="Proteomes" id="UP000233837"/>
    </source>
</evidence>
<feature type="signal peptide" evidence="3">
    <location>
        <begin position="1"/>
        <end position="27"/>
    </location>
</feature>
<proteinExistence type="predicted"/>
<dbReference type="Proteomes" id="UP000233837">
    <property type="component" value="Unassembled WGS sequence"/>
</dbReference>
<name>A0A2I0XIX7_9ASPA</name>
<feature type="chain" id="PRO_5014134962" description="Wall-associated receptor kinase galacturonan-binding domain-containing protein" evidence="3">
    <location>
        <begin position="28"/>
        <end position="331"/>
    </location>
</feature>
<dbReference type="EMBL" id="KZ501844">
    <property type="protein sequence ID" value="PKU87860.1"/>
    <property type="molecule type" value="Genomic_DNA"/>
</dbReference>
<keyword evidence="2 3" id="KW-0732">Signal</keyword>
<dbReference type="PANTHER" id="PTHR33355">
    <property type="entry name" value="WALL-ASSOCIATED RECEPTOR KINASE CARBOXY-TERMINAL PROTEIN-RELATED"/>
    <property type="match status" value="1"/>
</dbReference>
<dbReference type="PANTHER" id="PTHR33355:SF3">
    <property type="entry name" value="WALL-ASSOCIATED RECEPTOR KINASE GALACTURONAN-BINDING PROTEIN"/>
    <property type="match status" value="1"/>
</dbReference>
<evidence type="ECO:0000259" key="4">
    <source>
        <dbReference type="Pfam" id="PF13947"/>
    </source>
</evidence>
<sequence length="331" mass="35939">MAPPSTPTTLLLTLLLLLFHLLPLLFSFPLIPSSPTCRSYCGNITIDYPFSLQSGCGHPNFRQLLFCINSLLLLHIPSGSYRVLSIDYAFHRLTLNDPTMSDCYSLAPNTSPAHGFITNPSLSKFLQPAPDNVFFLLRCRRDSPLFQLGFPDTRVCGNVSGMGCEDYYRCPAWEAGGRSSAYGTSNPPECCSVAAGVVREVNLTRLRCSAYSSAYSIAPVRARGPGEWDYGIRVAYSVPGDDETGCRACRVSGGSCGYDDTKVRGEEDVDYGVVIQRLCICGGGIDAWNSTTTCESTEISEGFIVKQASILNAVLGAIAASFLWVKLEEKA</sequence>
<keyword evidence="6" id="KW-1185">Reference proteome</keyword>
<dbReference type="Pfam" id="PF13947">
    <property type="entry name" value="GUB_WAK_bind"/>
    <property type="match status" value="1"/>
</dbReference>
<accession>A0A2I0XIX7</accession>
<feature type="domain" description="Wall-associated receptor kinase galacturonan-binding" evidence="4">
    <location>
        <begin position="37"/>
        <end position="97"/>
    </location>
</feature>
<organism evidence="5 6">
    <name type="scientific">Dendrobium catenatum</name>
    <dbReference type="NCBI Taxonomy" id="906689"/>
    <lineage>
        <taxon>Eukaryota</taxon>
        <taxon>Viridiplantae</taxon>
        <taxon>Streptophyta</taxon>
        <taxon>Embryophyta</taxon>
        <taxon>Tracheophyta</taxon>
        <taxon>Spermatophyta</taxon>
        <taxon>Magnoliopsida</taxon>
        <taxon>Liliopsida</taxon>
        <taxon>Asparagales</taxon>
        <taxon>Orchidaceae</taxon>
        <taxon>Epidendroideae</taxon>
        <taxon>Malaxideae</taxon>
        <taxon>Dendrobiinae</taxon>
        <taxon>Dendrobium</taxon>
    </lineage>
</organism>
<comment type="subcellular location">
    <subcellularLocation>
        <location evidence="1">Membrane</location>
        <topology evidence="1">Single-pass membrane protein</topology>
    </subcellularLocation>
</comment>
<dbReference type="AlphaFoldDB" id="A0A2I0XIX7"/>
<reference evidence="5 6" key="2">
    <citation type="journal article" date="2017" name="Nature">
        <title>The Apostasia genome and the evolution of orchids.</title>
        <authorList>
            <person name="Zhang G.Q."/>
            <person name="Liu K.W."/>
            <person name="Li Z."/>
            <person name="Lohaus R."/>
            <person name="Hsiao Y.Y."/>
            <person name="Niu S.C."/>
            <person name="Wang J.Y."/>
            <person name="Lin Y.C."/>
            <person name="Xu Q."/>
            <person name="Chen L.J."/>
            <person name="Yoshida K."/>
            <person name="Fujiwara S."/>
            <person name="Wang Z.W."/>
            <person name="Zhang Y.Q."/>
            <person name="Mitsuda N."/>
            <person name="Wang M."/>
            <person name="Liu G.H."/>
            <person name="Pecoraro L."/>
            <person name="Huang H.X."/>
            <person name="Xiao X.J."/>
            <person name="Lin M."/>
            <person name="Wu X.Y."/>
            <person name="Wu W.L."/>
            <person name="Chen Y.Y."/>
            <person name="Chang S.B."/>
            <person name="Sakamoto S."/>
            <person name="Ohme-Takagi M."/>
            <person name="Yagi M."/>
            <person name="Zeng S.J."/>
            <person name="Shen C.Y."/>
            <person name="Yeh C.M."/>
            <person name="Luo Y.B."/>
            <person name="Tsai W.C."/>
            <person name="Van de Peer Y."/>
            <person name="Liu Z.J."/>
        </authorList>
    </citation>
    <scope>NUCLEOTIDE SEQUENCE [LARGE SCALE GENOMIC DNA]</scope>
    <source>
        <tissue evidence="5">The whole plant</tissue>
    </source>
</reference>
<gene>
    <name evidence="5" type="ORF">MA16_Dca025089</name>
</gene>
<evidence type="ECO:0000256" key="3">
    <source>
        <dbReference type="SAM" id="SignalP"/>
    </source>
</evidence>
<protein>
    <recommendedName>
        <fullName evidence="4">Wall-associated receptor kinase galacturonan-binding domain-containing protein</fullName>
    </recommendedName>
</protein>
<reference evidence="5 6" key="1">
    <citation type="journal article" date="2016" name="Sci. Rep.">
        <title>The Dendrobium catenatum Lindl. genome sequence provides insights into polysaccharide synthase, floral development and adaptive evolution.</title>
        <authorList>
            <person name="Zhang G.Q."/>
            <person name="Xu Q."/>
            <person name="Bian C."/>
            <person name="Tsai W.C."/>
            <person name="Yeh C.M."/>
            <person name="Liu K.W."/>
            <person name="Yoshida K."/>
            <person name="Zhang L.S."/>
            <person name="Chang S.B."/>
            <person name="Chen F."/>
            <person name="Shi Y."/>
            <person name="Su Y.Y."/>
            <person name="Zhang Y.Q."/>
            <person name="Chen L.J."/>
            <person name="Yin Y."/>
            <person name="Lin M."/>
            <person name="Huang H."/>
            <person name="Deng H."/>
            <person name="Wang Z.W."/>
            <person name="Zhu S.L."/>
            <person name="Zhao X."/>
            <person name="Deng C."/>
            <person name="Niu S.C."/>
            <person name="Huang J."/>
            <person name="Wang M."/>
            <person name="Liu G.H."/>
            <person name="Yang H.J."/>
            <person name="Xiao X.J."/>
            <person name="Hsiao Y.Y."/>
            <person name="Wu W.L."/>
            <person name="Chen Y.Y."/>
            <person name="Mitsuda N."/>
            <person name="Ohme-Takagi M."/>
            <person name="Luo Y.B."/>
            <person name="Van de Peer Y."/>
            <person name="Liu Z.J."/>
        </authorList>
    </citation>
    <scope>NUCLEOTIDE SEQUENCE [LARGE SCALE GENOMIC DNA]</scope>
    <source>
        <tissue evidence="5">The whole plant</tissue>
    </source>
</reference>
<evidence type="ECO:0000256" key="2">
    <source>
        <dbReference type="ARBA" id="ARBA00022729"/>
    </source>
</evidence>
<evidence type="ECO:0000313" key="5">
    <source>
        <dbReference type="EMBL" id="PKU87860.1"/>
    </source>
</evidence>
<dbReference type="GO" id="GO:0030247">
    <property type="term" value="F:polysaccharide binding"/>
    <property type="evidence" value="ECO:0007669"/>
    <property type="project" value="InterPro"/>
</dbReference>
<dbReference type="InterPro" id="IPR025287">
    <property type="entry name" value="WAK_GUB"/>
</dbReference>
<evidence type="ECO:0000256" key="1">
    <source>
        <dbReference type="ARBA" id="ARBA00004167"/>
    </source>
</evidence>
<dbReference type="GO" id="GO:0016020">
    <property type="term" value="C:membrane"/>
    <property type="evidence" value="ECO:0007669"/>
    <property type="project" value="UniProtKB-SubCell"/>
</dbReference>